<dbReference type="EMBL" id="CP006272">
    <property type="protein sequence ID" value="AGZ44548.1"/>
    <property type="molecule type" value="Genomic_DNA"/>
</dbReference>
<organism evidence="3 4">
    <name type="scientific">Actinoplanes friuliensis DSM 7358</name>
    <dbReference type="NCBI Taxonomy" id="1246995"/>
    <lineage>
        <taxon>Bacteria</taxon>
        <taxon>Bacillati</taxon>
        <taxon>Actinomycetota</taxon>
        <taxon>Actinomycetes</taxon>
        <taxon>Micromonosporales</taxon>
        <taxon>Micromonosporaceae</taxon>
        <taxon>Actinoplanes</taxon>
    </lineage>
</organism>
<protein>
    <recommendedName>
        <fullName evidence="5">Fucose permease</fullName>
    </recommendedName>
</protein>
<reference evidence="3 4" key="1">
    <citation type="journal article" date="2014" name="J. Biotechnol.">
        <title>Complete genome sequence of the actinobacterium Actinoplanes friuliensis HAG 010964, producer of the lipopeptide antibiotic friulimycin.</title>
        <authorList>
            <person name="Ruckert C."/>
            <person name="Szczepanowski R."/>
            <person name="Albersmeier A."/>
            <person name="Goesmann A."/>
            <person name="Fischer N."/>
            <person name="Steinkamper A."/>
            <person name="Puhler A."/>
            <person name="Biener R."/>
            <person name="Schwartz D."/>
            <person name="Kalinowski J."/>
        </authorList>
    </citation>
    <scope>NUCLEOTIDE SEQUENCE [LARGE SCALE GENOMIC DNA]</scope>
    <source>
        <strain evidence="3 4">DSM 7358</strain>
    </source>
</reference>
<dbReference type="GO" id="GO:0022857">
    <property type="term" value="F:transmembrane transporter activity"/>
    <property type="evidence" value="ECO:0007669"/>
    <property type="project" value="InterPro"/>
</dbReference>
<accession>U5W5V5</accession>
<dbReference type="PROSITE" id="PS51257">
    <property type="entry name" value="PROKAR_LIPOPROTEIN"/>
    <property type="match status" value="1"/>
</dbReference>
<dbReference type="RefSeq" id="WP_023560881.1">
    <property type="nucleotide sequence ID" value="NC_022657.1"/>
</dbReference>
<dbReference type="SUPFAM" id="SSF103473">
    <property type="entry name" value="MFS general substrate transporter"/>
    <property type="match status" value="1"/>
</dbReference>
<gene>
    <name evidence="3" type="ORF">AFR_31440</name>
</gene>
<feature type="transmembrane region" description="Helical" evidence="2">
    <location>
        <begin position="93"/>
        <end position="115"/>
    </location>
</feature>
<sequence>MIGRVQQAGIAQAVLGYAITGLGACLVLLADDLGVAPEQLGWLPATFGFGLLALALTGPLLLRGGPRPALIGGSLVVALGVTLLALAPNTPAAVTGALLLGAGGAAFVLVTPALLSGSEAAIQLTKVNALSSIASVLAPAAIGGLDATGLVGGRLALLIAVPPLLYLAATTARSRSAQPGPAPTDGPPSAHGRPAPGLVARRWAGVVLAVSVEFCFTIWAVARLAEAGLALATAAVVGTAFPIGMALGRLAGPALIRRIPVVPVGAAVTAAGAVLVAAAGHPAAVTAGLVVAGAGVATLYPVALAGLVATPRLSAAHAASLGALASGTAILAAPAALARLADVVDLRLAFLITLPLLALLLLIRRR</sequence>
<keyword evidence="2" id="KW-0812">Transmembrane</keyword>
<name>U5W5V5_9ACTN</name>
<feature type="transmembrane region" description="Helical" evidence="2">
    <location>
        <begin position="42"/>
        <end position="62"/>
    </location>
</feature>
<feature type="transmembrane region" description="Helical" evidence="2">
    <location>
        <begin position="203"/>
        <end position="222"/>
    </location>
</feature>
<evidence type="ECO:0000313" key="3">
    <source>
        <dbReference type="EMBL" id="AGZ44548.1"/>
    </source>
</evidence>
<dbReference type="eggNOG" id="COG0738">
    <property type="taxonomic scope" value="Bacteria"/>
</dbReference>
<evidence type="ECO:0000256" key="1">
    <source>
        <dbReference type="SAM" id="MobiDB-lite"/>
    </source>
</evidence>
<dbReference type="Pfam" id="PF07690">
    <property type="entry name" value="MFS_1"/>
    <property type="match status" value="1"/>
</dbReference>
<feature type="transmembrane region" description="Helical" evidence="2">
    <location>
        <begin position="151"/>
        <end position="169"/>
    </location>
</feature>
<dbReference type="OrthoDB" id="4395893at2"/>
<dbReference type="AlphaFoldDB" id="U5W5V5"/>
<dbReference type="Proteomes" id="UP000017746">
    <property type="component" value="Chromosome"/>
</dbReference>
<evidence type="ECO:0008006" key="5">
    <source>
        <dbReference type="Google" id="ProtNLM"/>
    </source>
</evidence>
<keyword evidence="2" id="KW-1133">Transmembrane helix</keyword>
<evidence type="ECO:0000313" key="4">
    <source>
        <dbReference type="Proteomes" id="UP000017746"/>
    </source>
</evidence>
<feature type="transmembrane region" description="Helical" evidence="2">
    <location>
        <begin position="12"/>
        <end position="30"/>
    </location>
</feature>
<dbReference type="PATRIC" id="fig|1246995.3.peg.6363"/>
<feature type="transmembrane region" description="Helical" evidence="2">
    <location>
        <begin position="228"/>
        <end position="247"/>
    </location>
</feature>
<keyword evidence="4" id="KW-1185">Reference proteome</keyword>
<feature type="transmembrane region" description="Helical" evidence="2">
    <location>
        <begin position="127"/>
        <end position="145"/>
    </location>
</feature>
<dbReference type="Gene3D" id="1.20.1250.20">
    <property type="entry name" value="MFS general substrate transporter like domains"/>
    <property type="match status" value="2"/>
</dbReference>
<feature type="transmembrane region" description="Helical" evidence="2">
    <location>
        <begin position="259"/>
        <end position="279"/>
    </location>
</feature>
<proteinExistence type="predicted"/>
<feature type="transmembrane region" description="Helical" evidence="2">
    <location>
        <begin position="69"/>
        <end position="87"/>
    </location>
</feature>
<feature type="transmembrane region" description="Helical" evidence="2">
    <location>
        <begin position="285"/>
        <end position="309"/>
    </location>
</feature>
<feature type="region of interest" description="Disordered" evidence="1">
    <location>
        <begin position="175"/>
        <end position="194"/>
    </location>
</feature>
<dbReference type="KEGG" id="afs:AFR_31440"/>
<dbReference type="STRING" id="1246995.AFR_31440"/>
<dbReference type="InterPro" id="IPR011701">
    <property type="entry name" value="MFS"/>
</dbReference>
<feature type="transmembrane region" description="Helical" evidence="2">
    <location>
        <begin position="346"/>
        <end position="363"/>
    </location>
</feature>
<dbReference type="HOGENOM" id="CLU_727205_0_0_11"/>
<evidence type="ECO:0000256" key="2">
    <source>
        <dbReference type="SAM" id="Phobius"/>
    </source>
</evidence>
<dbReference type="InterPro" id="IPR036259">
    <property type="entry name" value="MFS_trans_sf"/>
</dbReference>
<keyword evidence="2" id="KW-0472">Membrane</keyword>
<feature type="transmembrane region" description="Helical" evidence="2">
    <location>
        <begin position="321"/>
        <end position="340"/>
    </location>
</feature>